<feature type="active site" description="Nucleophile" evidence="1">
    <location>
        <position position="43"/>
    </location>
</feature>
<dbReference type="PANTHER" id="PTHR32419:SF6">
    <property type="entry name" value="GLUTATHIONE S-TRANSFERASE OMEGA-LIKE 1-RELATED"/>
    <property type="match status" value="1"/>
</dbReference>
<organism evidence="5 6">
    <name type="scientific">Kiloniella spongiae</name>
    <dbReference type="NCBI Taxonomy" id="1489064"/>
    <lineage>
        <taxon>Bacteria</taxon>
        <taxon>Pseudomonadati</taxon>
        <taxon>Pseudomonadota</taxon>
        <taxon>Alphaproteobacteria</taxon>
        <taxon>Rhodospirillales</taxon>
        <taxon>Kiloniellaceae</taxon>
        <taxon>Kiloniella</taxon>
    </lineage>
</organism>
<dbReference type="PROSITE" id="PS50405">
    <property type="entry name" value="GST_CTER"/>
    <property type="match status" value="1"/>
</dbReference>
<feature type="domain" description="GST C-terminal" evidence="4">
    <location>
        <begin position="148"/>
        <end position="272"/>
    </location>
</feature>
<dbReference type="SUPFAM" id="SSF52833">
    <property type="entry name" value="Thioredoxin-like"/>
    <property type="match status" value="1"/>
</dbReference>
<dbReference type="AlphaFoldDB" id="A0A0H2MG87"/>
<keyword evidence="6" id="KW-1185">Reference proteome</keyword>
<comment type="caution">
    <text evidence="5">The sequence shown here is derived from an EMBL/GenBank/DDBJ whole genome shotgun (WGS) entry which is preliminary data.</text>
</comment>
<evidence type="ECO:0000313" key="5">
    <source>
        <dbReference type="EMBL" id="KLN61559.1"/>
    </source>
</evidence>
<feature type="site" description="Lowers pKa of active site Cys" evidence="3">
    <location>
        <position position="229"/>
    </location>
</feature>
<feature type="binding site" evidence="2">
    <location>
        <begin position="124"/>
        <end position="125"/>
    </location>
    <ligand>
        <name>glutathione</name>
        <dbReference type="ChEBI" id="CHEBI:57925"/>
    </ligand>
</feature>
<dbReference type="Gene3D" id="1.20.1050.10">
    <property type="match status" value="1"/>
</dbReference>
<dbReference type="RefSeq" id="WP_047762894.1">
    <property type="nucleotide sequence ID" value="NZ_LAQL01000003.1"/>
</dbReference>
<evidence type="ECO:0000256" key="2">
    <source>
        <dbReference type="PIRSR" id="PIRSR015753-2"/>
    </source>
</evidence>
<reference evidence="5 6" key="1">
    <citation type="submission" date="2015-03" db="EMBL/GenBank/DDBJ databases">
        <title>Genome Sequence of Kiloniella spongiae MEBiC09566, isolated from a marine sponge.</title>
        <authorList>
            <person name="Shao Z."/>
            <person name="Wang L."/>
            <person name="Li X."/>
        </authorList>
    </citation>
    <scope>NUCLEOTIDE SEQUENCE [LARGE SCALE GENOMIC DNA]</scope>
    <source>
        <strain evidence="5 6">MEBiC09566</strain>
    </source>
</reference>
<dbReference type="Gene3D" id="3.40.30.10">
    <property type="entry name" value="Glutaredoxin"/>
    <property type="match status" value="1"/>
</dbReference>
<dbReference type="Pfam" id="PF13410">
    <property type="entry name" value="GST_C_2"/>
    <property type="match status" value="1"/>
</dbReference>
<dbReference type="OrthoDB" id="9769158at2"/>
<accession>A0A0H2MG87</accession>
<feature type="binding site" evidence="2">
    <location>
        <begin position="106"/>
        <end position="109"/>
    </location>
    <ligand>
        <name>glutathione</name>
        <dbReference type="ChEBI" id="CHEBI:57925"/>
    </ligand>
</feature>
<dbReference type="PIRSF" id="PIRSF015753">
    <property type="entry name" value="GST"/>
    <property type="match status" value="1"/>
</dbReference>
<dbReference type="InterPro" id="IPR036282">
    <property type="entry name" value="Glutathione-S-Trfase_C_sf"/>
</dbReference>
<proteinExistence type="predicted"/>
<dbReference type="SFLD" id="SFLDG01206">
    <property type="entry name" value="Xi.1"/>
    <property type="match status" value="1"/>
</dbReference>
<name>A0A0H2MG87_9PROT</name>
<evidence type="ECO:0000256" key="3">
    <source>
        <dbReference type="PIRSR" id="PIRSR015753-3"/>
    </source>
</evidence>
<protein>
    <submittedName>
        <fullName evidence="5">Glutathione S-transferase</fullName>
    </submittedName>
</protein>
<dbReference type="InterPro" id="IPR047047">
    <property type="entry name" value="GST_Omega-like_C"/>
</dbReference>
<dbReference type="SFLD" id="SFLDS00019">
    <property type="entry name" value="Glutathione_Transferase_(cytos"/>
    <property type="match status" value="1"/>
</dbReference>
<feature type="binding site" evidence="2">
    <location>
        <position position="76"/>
    </location>
    <ligand>
        <name>glutathione</name>
        <dbReference type="ChEBI" id="CHEBI:57925"/>
    </ligand>
</feature>
<dbReference type="SUPFAM" id="SSF47616">
    <property type="entry name" value="GST C-terminal domain-like"/>
    <property type="match status" value="1"/>
</dbReference>
<feature type="site" description="Lowers pKa of active site Cys" evidence="3">
    <location>
        <position position="272"/>
    </location>
</feature>
<dbReference type="PANTHER" id="PTHR32419">
    <property type="entry name" value="GLUTATHIONYL-HYDROQUINONE REDUCTASE"/>
    <property type="match status" value="1"/>
</dbReference>
<dbReference type="GO" id="GO:0005737">
    <property type="term" value="C:cytoplasm"/>
    <property type="evidence" value="ECO:0007669"/>
    <property type="project" value="TreeGrafter"/>
</dbReference>
<dbReference type="InterPro" id="IPR040079">
    <property type="entry name" value="Glutathione_S-Trfase"/>
</dbReference>
<feature type="active site" description="Proton donor/acceptor" evidence="1">
    <location>
        <position position="171"/>
    </location>
</feature>
<evidence type="ECO:0000256" key="1">
    <source>
        <dbReference type="PIRSR" id="PIRSR015753-1"/>
    </source>
</evidence>
<dbReference type="GO" id="GO:0004364">
    <property type="term" value="F:glutathione transferase activity"/>
    <property type="evidence" value="ECO:0007669"/>
    <property type="project" value="InterPro"/>
</dbReference>
<dbReference type="InterPro" id="IPR036249">
    <property type="entry name" value="Thioredoxin-like_sf"/>
</dbReference>
<dbReference type="InterPro" id="IPR016639">
    <property type="entry name" value="GST_Omega/GSH"/>
</dbReference>
<evidence type="ECO:0000259" key="4">
    <source>
        <dbReference type="PROSITE" id="PS50405"/>
    </source>
</evidence>
<dbReference type="Proteomes" id="UP000035444">
    <property type="component" value="Unassembled WGS sequence"/>
</dbReference>
<dbReference type="PATRIC" id="fig|1489064.4.peg.2005"/>
<sequence>MAVLDKGIWYPNREEHELSAIDTFTPSKAIEAGRYHLYISLACPFAHRPYGVISYLGLEDVVSISSVAPERYEDGWLFNEEYPDEINQTKNLVELFILSHPAYSGKVTVPILWDKVRNVIIGNDSASLAMDFATRWLPLAKNKFNLVPENYKNEIIALNEWLHGNVNRRVYNFGFAQDQKTYNTSSEIFFDALEILNARLKKSRYLFDDEITLPDLFLMPTLVRFETVYEIHFKANKQRLNSFENLYRYMLDLVAIPNLRKTVDINHSKLHYYMSHKHINPTGIVPAGPKIAW</sequence>
<dbReference type="InterPro" id="IPR010987">
    <property type="entry name" value="Glutathione-S-Trfase_C-like"/>
</dbReference>
<keyword evidence="5" id="KW-0808">Transferase</keyword>
<dbReference type="CDD" id="cd03190">
    <property type="entry name" value="GST_C_Omega_like"/>
    <property type="match status" value="1"/>
</dbReference>
<dbReference type="SFLD" id="SFLDG01148">
    <property type="entry name" value="Xi_(cytGST)"/>
    <property type="match status" value="1"/>
</dbReference>
<dbReference type="EMBL" id="LAQL01000003">
    <property type="protein sequence ID" value="KLN61559.1"/>
    <property type="molecule type" value="Genomic_DNA"/>
</dbReference>
<evidence type="ECO:0000313" key="6">
    <source>
        <dbReference type="Proteomes" id="UP000035444"/>
    </source>
</evidence>
<gene>
    <name evidence="5" type="ORF">WH96_04115</name>
</gene>